<evidence type="ECO:0000313" key="20">
    <source>
        <dbReference type="EMBL" id="MBA4670050.1"/>
    </source>
</evidence>
<dbReference type="FunFam" id="3.30.200.20:FF:000178">
    <property type="entry name" value="serine/threonine-protein kinase PBS1-like"/>
    <property type="match status" value="1"/>
</dbReference>
<reference evidence="20" key="2">
    <citation type="submission" date="2020-07" db="EMBL/GenBank/DDBJ databases">
        <authorList>
            <person name="Vera ALvarez R."/>
            <person name="Arias-Moreno D.M."/>
            <person name="Jimenez-Jacinto V."/>
            <person name="Jimenez-Bremont J.F."/>
            <person name="Swaminathan K."/>
            <person name="Moose S.P."/>
            <person name="Guerrero-Gonzalez M.L."/>
            <person name="Marino-Ramirez L."/>
            <person name="Landsman D."/>
            <person name="Rodriguez-Kessler M."/>
            <person name="Delgado-Sanchez P."/>
        </authorList>
    </citation>
    <scope>NUCLEOTIDE SEQUENCE</scope>
    <source>
        <tissue evidence="20">Cladode</tissue>
    </source>
</reference>
<evidence type="ECO:0000256" key="11">
    <source>
        <dbReference type="ARBA" id="ARBA00023136"/>
    </source>
</evidence>
<dbReference type="InterPro" id="IPR017441">
    <property type="entry name" value="Protein_kinase_ATP_BS"/>
</dbReference>
<dbReference type="SUPFAM" id="SSF56112">
    <property type="entry name" value="Protein kinase-like (PK-like)"/>
    <property type="match status" value="1"/>
</dbReference>
<evidence type="ECO:0000256" key="4">
    <source>
        <dbReference type="ARBA" id="ARBA00022679"/>
    </source>
</evidence>
<dbReference type="EC" id="2.7.11.1" evidence="2"/>
<dbReference type="InterPro" id="IPR025287">
    <property type="entry name" value="WAK_GUB"/>
</dbReference>
<dbReference type="Gene3D" id="3.30.200.20">
    <property type="entry name" value="Phosphorylase Kinase, domain 1"/>
    <property type="match status" value="1"/>
</dbReference>
<dbReference type="EMBL" id="GISG01245953">
    <property type="protein sequence ID" value="MBA4670050.1"/>
    <property type="molecule type" value="Transcribed_RNA"/>
</dbReference>
<name>A0A7C9AM15_OPUST</name>
<feature type="domain" description="Protein kinase" evidence="19">
    <location>
        <begin position="333"/>
        <end position="612"/>
    </location>
</feature>
<evidence type="ECO:0000256" key="9">
    <source>
        <dbReference type="ARBA" id="ARBA00022840"/>
    </source>
</evidence>
<keyword evidence="11 17" id="KW-0472">Membrane</keyword>
<dbReference type="FunFam" id="1.10.510.10:FF:000590">
    <property type="entry name" value="PR5-like receptor kinase"/>
    <property type="match status" value="1"/>
</dbReference>
<dbReference type="GO" id="GO:0005524">
    <property type="term" value="F:ATP binding"/>
    <property type="evidence" value="ECO:0007669"/>
    <property type="project" value="UniProtKB-UniRule"/>
</dbReference>
<dbReference type="PANTHER" id="PTHR27009">
    <property type="entry name" value="RUST RESISTANCE KINASE LR10-RELATED"/>
    <property type="match status" value="1"/>
</dbReference>
<evidence type="ECO:0000256" key="5">
    <source>
        <dbReference type="ARBA" id="ARBA00022692"/>
    </source>
</evidence>
<keyword evidence="3" id="KW-0723">Serine/threonine-protein kinase</keyword>
<evidence type="ECO:0000256" key="10">
    <source>
        <dbReference type="ARBA" id="ARBA00022989"/>
    </source>
</evidence>
<evidence type="ECO:0000256" key="14">
    <source>
        <dbReference type="ARBA" id="ARBA00048679"/>
    </source>
</evidence>
<dbReference type="Pfam" id="PF14380">
    <property type="entry name" value="WAK_assoc"/>
    <property type="match status" value="1"/>
</dbReference>
<evidence type="ECO:0000259" key="19">
    <source>
        <dbReference type="PROSITE" id="PS50011"/>
    </source>
</evidence>
<dbReference type="PROSITE" id="PS50011">
    <property type="entry name" value="PROTEIN_KINASE_DOM"/>
    <property type="match status" value="1"/>
</dbReference>
<feature type="chain" id="PRO_5044776799" description="non-specific serine/threonine protein kinase" evidence="18">
    <location>
        <begin position="22"/>
        <end position="640"/>
    </location>
</feature>
<dbReference type="InterPro" id="IPR008271">
    <property type="entry name" value="Ser/Thr_kinase_AS"/>
</dbReference>
<protein>
    <recommendedName>
        <fullName evidence="2">non-specific serine/threonine protein kinase</fullName>
        <ecNumber evidence="2">2.7.11.1</ecNumber>
    </recommendedName>
</protein>
<evidence type="ECO:0000256" key="2">
    <source>
        <dbReference type="ARBA" id="ARBA00012513"/>
    </source>
</evidence>
<dbReference type="PROSITE" id="PS00107">
    <property type="entry name" value="PROTEIN_KINASE_ATP"/>
    <property type="match status" value="1"/>
</dbReference>
<feature type="region of interest" description="Disordered" evidence="16">
    <location>
        <begin position="614"/>
        <end position="640"/>
    </location>
</feature>
<keyword evidence="7 15" id="KW-0547">Nucleotide-binding</keyword>
<dbReference type="InterPro" id="IPR000719">
    <property type="entry name" value="Prot_kinase_dom"/>
</dbReference>
<keyword evidence="8" id="KW-0418">Kinase</keyword>
<evidence type="ECO:0000256" key="18">
    <source>
        <dbReference type="SAM" id="SignalP"/>
    </source>
</evidence>
<organism evidence="20">
    <name type="scientific">Opuntia streptacantha</name>
    <name type="common">Prickly pear cactus</name>
    <name type="synonym">Opuntia cardona</name>
    <dbReference type="NCBI Taxonomy" id="393608"/>
    <lineage>
        <taxon>Eukaryota</taxon>
        <taxon>Viridiplantae</taxon>
        <taxon>Streptophyta</taxon>
        <taxon>Embryophyta</taxon>
        <taxon>Tracheophyta</taxon>
        <taxon>Spermatophyta</taxon>
        <taxon>Magnoliopsida</taxon>
        <taxon>eudicotyledons</taxon>
        <taxon>Gunneridae</taxon>
        <taxon>Pentapetalae</taxon>
        <taxon>Caryophyllales</taxon>
        <taxon>Cactineae</taxon>
        <taxon>Cactaceae</taxon>
        <taxon>Opuntioideae</taxon>
        <taxon>Opuntia</taxon>
    </lineage>
</organism>
<dbReference type="InterPro" id="IPR001245">
    <property type="entry name" value="Ser-Thr/Tyr_kinase_cat_dom"/>
</dbReference>
<keyword evidence="9 15" id="KW-0067">ATP-binding</keyword>
<dbReference type="InterPro" id="IPR045874">
    <property type="entry name" value="LRK10/LRL21-25-like"/>
</dbReference>
<dbReference type="Pfam" id="PF07714">
    <property type="entry name" value="PK_Tyr_Ser-Thr"/>
    <property type="match status" value="1"/>
</dbReference>
<comment type="catalytic activity">
    <reaction evidence="13">
        <text>L-threonyl-[protein] + ATP = O-phospho-L-threonyl-[protein] + ADP + H(+)</text>
        <dbReference type="Rhea" id="RHEA:46608"/>
        <dbReference type="Rhea" id="RHEA-COMP:11060"/>
        <dbReference type="Rhea" id="RHEA-COMP:11605"/>
        <dbReference type="ChEBI" id="CHEBI:15378"/>
        <dbReference type="ChEBI" id="CHEBI:30013"/>
        <dbReference type="ChEBI" id="CHEBI:30616"/>
        <dbReference type="ChEBI" id="CHEBI:61977"/>
        <dbReference type="ChEBI" id="CHEBI:456216"/>
        <dbReference type="EC" id="2.7.11.1"/>
    </reaction>
</comment>
<reference evidence="20" key="1">
    <citation type="journal article" date="2013" name="J. Plant Res.">
        <title>Effect of fungi and light on seed germination of three Opuntia species from semiarid lands of central Mexico.</title>
        <authorList>
            <person name="Delgado-Sanchez P."/>
            <person name="Jimenez-Bremont J.F."/>
            <person name="Guerrero-Gonzalez Mde L."/>
            <person name="Flores J."/>
        </authorList>
    </citation>
    <scope>NUCLEOTIDE SEQUENCE</scope>
    <source>
        <tissue evidence="20">Cladode</tissue>
    </source>
</reference>
<keyword evidence="4" id="KW-0808">Transferase</keyword>
<sequence>MIKSLLNWSIITFLSFPFHCAVICFSSNIEWYERCGKYFSCGNVTNVGYPFWGGTRPKVCGYPGLEMICEDNATAEIEIMGLKYQVLDINQSAQIVRLARDDLVEGICLDQFESTVLNTELFEYAHGTQNMTVLYGCPAPYDGAMSSPFTCKINGVNETDAYVLEGDVDPSFCNAGVLVPVLETLVDQIGNLSLSQIVRKGFKVKYRVDDDGFCSECEASKGRCLFDPNNNETSCICPDGNAGYPACSKSITAIAASGSGRALTKSQIAIIASTSAVGTGILVILIIYFKRRCLKVLKVSQPREKQAVEAFLRTYGIVGPKRYTYSDLKRITNSLGDKLGAGGYGTVYRGMLHNGHQVAVKILKKSKGDPVAFINEVASIGKTNHKNIVTLLGFCYEGNKQALVYDFMPNGSLDKFIYRGNNHQSLAWEKLFEIVVGIARGLDYLHQGCNTRILHFDIKPHNILLDENFCPKISDFGLAKLCPQKESIVSISGARGTAGYIAPEVFFRGFGGVSQKSDVYSYGMLVLEMVGCRNNSDVAVECSSEQYFPHWIYKQLEQEKEPDSQDILTAEERELWRKMVLVSLWCIQTSPQSRPTMARVAEMLEDTSESLLLPPIPSLASPPRPHLEQNSSTAHTISMS</sequence>
<feature type="transmembrane region" description="Helical" evidence="17">
    <location>
        <begin position="268"/>
        <end position="289"/>
    </location>
</feature>
<keyword evidence="10 17" id="KW-1133">Transmembrane helix</keyword>
<evidence type="ECO:0000256" key="13">
    <source>
        <dbReference type="ARBA" id="ARBA00047899"/>
    </source>
</evidence>
<proteinExistence type="predicted"/>
<evidence type="ECO:0000256" key="12">
    <source>
        <dbReference type="ARBA" id="ARBA00023180"/>
    </source>
</evidence>
<feature type="compositionally biased region" description="Polar residues" evidence="16">
    <location>
        <begin position="628"/>
        <end position="640"/>
    </location>
</feature>
<evidence type="ECO:0000256" key="3">
    <source>
        <dbReference type="ARBA" id="ARBA00022527"/>
    </source>
</evidence>
<keyword evidence="5 17" id="KW-0812">Transmembrane</keyword>
<dbReference type="GO" id="GO:0016020">
    <property type="term" value="C:membrane"/>
    <property type="evidence" value="ECO:0007669"/>
    <property type="project" value="UniProtKB-SubCell"/>
</dbReference>
<feature type="binding site" evidence="15">
    <location>
        <position position="361"/>
    </location>
    <ligand>
        <name>ATP</name>
        <dbReference type="ChEBI" id="CHEBI:30616"/>
    </ligand>
</feature>
<comment type="subcellular location">
    <subcellularLocation>
        <location evidence="1">Membrane</location>
        <topology evidence="1">Single-pass type I membrane protein</topology>
    </subcellularLocation>
</comment>
<dbReference type="PROSITE" id="PS00108">
    <property type="entry name" value="PROTEIN_KINASE_ST"/>
    <property type="match status" value="1"/>
</dbReference>
<keyword evidence="6 18" id="KW-0732">Signal</keyword>
<dbReference type="Gene3D" id="1.10.510.10">
    <property type="entry name" value="Transferase(Phosphotransferase) domain 1"/>
    <property type="match status" value="1"/>
</dbReference>
<dbReference type="AlphaFoldDB" id="A0A7C9AM15"/>
<evidence type="ECO:0000256" key="16">
    <source>
        <dbReference type="SAM" id="MobiDB-lite"/>
    </source>
</evidence>
<dbReference type="InterPro" id="IPR011009">
    <property type="entry name" value="Kinase-like_dom_sf"/>
</dbReference>
<feature type="signal peptide" evidence="18">
    <location>
        <begin position="1"/>
        <end position="21"/>
    </location>
</feature>
<keyword evidence="12" id="KW-0325">Glycoprotein</keyword>
<dbReference type="InterPro" id="IPR032872">
    <property type="entry name" value="WAK_assoc_C"/>
</dbReference>
<evidence type="ECO:0000256" key="7">
    <source>
        <dbReference type="ARBA" id="ARBA00022741"/>
    </source>
</evidence>
<accession>A0A7C9AM15</accession>
<dbReference type="Pfam" id="PF13947">
    <property type="entry name" value="GUB_WAK_bind"/>
    <property type="match status" value="1"/>
</dbReference>
<dbReference type="SMART" id="SM00220">
    <property type="entry name" value="S_TKc"/>
    <property type="match status" value="1"/>
</dbReference>
<dbReference type="GO" id="GO:0030247">
    <property type="term" value="F:polysaccharide binding"/>
    <property type="evidence" value="ECO:0007669"/>
    <property type="project" value="InterPro"/>
</dbReference>
<comment type="catalytic activity">
    <reaction evidence="14">
        <text>L-seryl-[protein] + ATP = O-phospho-L-seryl-[protein] + ADP + H(+)</text>
        <dbReference type="Rhea" id="RHEA:17989"/>
        <dbReference type="Rhea" id="RHEA-COMP:9863"/>
        <dbReference type="Rhea" id="RHEA-COMP:11604"/>
        <dbReference type="ChEBI" id="CHEBI:15378"/>
        <dbReference type="ChEBI" id="CHEBI:29999"/>
        <dbReference type="ChEBI" id="CHEBI:30616"/>
        <dbReference type="ChEBI" id="CHEBI:83421"/>
        <dbReference type="ChEBI" id="CHEBI:456216"/>
        <dbReference type="EC" id="2.7.11.1"/>
    </reaction>
</comment>
<evidence type="ECO:0000256" key="17">
    <source>
        <dbReference type="SAM" id="Phobius"/>
    </source>
</evidence>
<dbReference type="GO" id="GO:0004674">
    <property type="term" value="F:protein serine/threonine kinase activity"/>
    <property type="evidence" value="ECO:0007669"/>
    <property type="project" value="UniProtKB-KW"/>
</dbReference>
<evidence type="ECO:0000256" key="15">
    <source>
        <dbReference type="PROSITE-ProRule" id="PRU10141"/>
    </source>
</evidence>
<evidence type="ECO:0000256" key="8">
    <source>
        <dbReference type="ARBA" id="ARBA00022777"/>
    </source>
</evidence>
<evidence type="ECO:0000256" key="6">
    <source>
        <dbReference type="ARBA" id="ARBA00022729"/>
    </source>
</evidence>
<feature type="compositionally biased region" description="Pro residues" evidence="16">
    <location>
        <begin position="614"/>
        <end position="624"/>
    </location>
</feature>
<evidence type="ECO:0000256" key="1">
    <source>
        <dbReference type="ARBA" id="ARBA00004479"/>
    </source>
</evidence>